<comment type="caution">
    <text evidence="2">The sequence shown here is derived from an EMBL/GenBank/DDBJ whole genome shotgun (WGS) entry which is preliminary data.</text>
</comment>
<evidence type="ECO:0000313" key="2">
    <source>
        <dbReference type="EMBL" id="TCK67933.1"/>
    </source>
</evidence>
<proteinExistence type="predicted"/>
<dbReference type="OrthoDB" id="9762792at2"/>
<name>A0A4R1KTT0_9FLAO</name>
<dbReference type="InterPro" id="IPR011335">
    <property type="entry name" value="Restrct_endonuc-II-like"/>
</dbReference>
<keyword evidence="3" id="KW-1185">Reference proteome</keyword>
<gene>
    <name evidence="2" type="ORF">DFQ05_1717</name>
</gene>
<dbReference type="InterPro" id="IPR027417">
    <property type="entry name" value="P-loop_NTPase"/>
</dbReference>
<dbReference type="EMBL" id="SMGI01000002">
    <property type="protein sequence ID" value="TCK67933.1"/>
    <property type="molecule type" value="Genomic_DNA"/>
</dbReference>
<dbReference type="InterPro" id="IPR011604">
    <property type="entry name" value="PDDEXK-like_dom_sf"/>
</dbReference>
<accession>A0A4R1KTT0</accession>
<dbReference type="RefSeq" id="WP_132704950.1">
    <property type="nucleotide sequence ID" value="NZ_SMGI01000002.1"/>
</dbReference>
<dbReference type="Proteomes" id="UP000295714">
    <property type="component" value="Unassembled WGS sequence"/>
</dbReference>
<reference evidence="2 3" key="1">
    <citation type="journal article" date="2015" name="Stand. Genomic Sci.">
        <title>Genomic Encyclopedia of Bacterial and Archaeal Type Strains, Phase III: the genomes of soil and plant-associated and newly described type strains.</title>
        <authorList>
            <person name="Whitman W.B."/>
            <person name="Woyke T."/>
            <person name="Klenk H.P."/>
            <person name="Zhou Y."/>
            <person name="Lilburn T.G."/>
            <person name="Beck B.J."/>
            <person name="De Vos P."/>
            <person name="Vandamme P."/>
            <person name="Eisen J.A."/>
            <person name="Garrity G."/>
            <person name="Hugenholtz P."/>
            <person name="Kyrpides N.C."/>
        </authorList>
    </citation>
    <scope>NUCLEOTIDE SEQUENCE [LARGE SCALE GENOMIC DNA]</scope>
    <source>
        <strain evidence="2 3">CECT 8445</strain>
    </source>
</reference>
<organism evidence="2 3">
    <name type="scientific">Winogradskyella wandonensis</name>
    <dbReference type="NCBI Taxonomy" id="1442586"/>
    <lineage>
        <taxon>Bacteria</taxon>
        <taxon>Pseudomonadati</taxon>
        <taxon>Bacteroidota</taxon>
        <taxon>Flavobacteriia</taxon>
        <taxon>Flavobacteriales</taxon>
        <taxon>Flavobacteriaceae</taxon>
        <taxon>Winogradskyella</taxon>
    </lineage>
</organism>
<protein>
    <submittedName>
        <fullName evidence="2">PD-(D/E)XK nuclease superfamily protein</fullName>
    </submittedName>
</protein>
<dbReference type="Pfam" id="PF12705">
    <property type="entry name" value="PDDEXK_1"/>
    <property type="match status" value="1"/>
</dbReference>
<dbReference type="Gene3D" id="3.90.320.10">
    <property type="match status" value="1"/>
</dbReference>
<dbReference type="SUPFAM" id="SSF52980">
    <property type="entry name" value="Restriction endonuclease-like"/>
    <property type="match status" value="1"/>
</dbReference>
<evidence type="ECO:0000313" key="3">
    <source>
        <dbReference type="Proteomes" id="UP000295714"/>
    </source>
</evidence>
<sequence>MQIFIQDVLQDLEKNSVNFANCVFILPSKRAGVFLKSNLHHYLKETSFAPDIISIEDFVQELSELKQISGIELLFQFYSTYKKITPVNSTEPFETFSKWAQILIQDFNEVDRYLVPPNEIFDYLSAIQEINHWSLENQKTELINNYLRFWGNLKAYYHQLTNDLISQNIAYQGLIYKEATKHIESYAQNNFKTHIFLGFNALNSCESEIIQTLLKHDKAKIYWDLDSHYYNDTMHSAGRFARKYKEHWNHYQKHPFNWIGKNYSKPKQIKAIGCPKSIGQSKYIGQLLKNISDHNPDLNNTAVVLGDETLLTPVLNSLPATVESVNVTMGLPLKDVPLNALFIQLFNLHRLNSHKFYYKEVIAILSDPMVNYLLKSSQHIINTIQENNHVYLSVSDILKFGDAKDEAILKLLFGNWDVSISEIIKVCNKLIQNLRVALSEDKLKKQLELEYLYRFNTLFNELSTLNSKYNYIKDVSTLYAVYKELLNTETLDFKGEPLEGLQIMGMLESRVLDFETVIISSVNEGILPGGKTNNSFIPFDVKIDNGLPTFKEKDAVYTYHFYNLIQRAKHIYLIYNTEVDTLKGGEKSRFITQLEVDGVHDIKHVVASPKIPQVEENLIEIKKDESVITQLKLVAEKGFSPSSLTNYIRNPIDFYLEKVLGVKDSEDVEETVAANTLGTVIHNTLEDFYKTFEGHYLSVEDLIKMKSLITKTVSLHFKEEYKEGDIATGKNLIIYEIAKRYVTNFIDSEIELLQSGNTLKIIAIEVDNLIPISLRELDFPIKLKGKVDRVDELNGIVRVIDYKSGKVEQNQVEIFDWGLLTTDYKKYSKSFQVLCYVYMMQKQGLIHLPVEAGIISFKNLKQGFLKFGLKPSFSSRTKEQLITETILQDFEMQLKKLILEICNPEIHFKEKEID</sequence>
<evidence type="ECO:0000259" key="1">
    <source>
        <dbReference type="Pfam" id="PF12705"/>
    </source>
</evidence>
<dbReference type="SUPFAM" id="SSF52540">
    <property type="entry name" value="P-loop containing nucleoside triphosphate hydrolases"/>
    <property type="match status" value="1"/>
</dbReference>
<dbReference type="InterPro" id="IPR038726">
    <property type="entry name" value="PDDEXK_AddAB-type"/>
</dbReference>
<dbReference type="AlphaFoldDB" id="A0A4R1KTT0"/>
<feature type="domain" description="PD-(D/E)XK endonuclease-like" evidence="1">
    <location>
        <begin position="639"/>
        <end position="909"/>
    </location>
</feature>